<keyword evidence="6 11" id="KW-0067">ATP-binding</keyword>
<evidence type="ECO:0000256" key="3">
    <source>
        <dbReference type="ARBA" id="ARBA00022679"/>
    </source>
</evidence>
<feature type="region of interest" description="Disordered" evidence="16">
    <location>
        <begin position="67"/>
        <end position="106"/>
    </location>
</feature>
<evidence type="ECO:0000256" key="4">
    <source>
        <dbReference type="ARBA" id="ARBA00022741"/>
    </source>
</evidence>
<organism evidence="18 19">
    <name type="scientific">Trichinella pseudospiralis</name>
    <name type="common">Parasitic roundworm</name>
    <dbReference type="NCBI Taxonomy" id="6337"/>
    <lineage>
        <taxon>Eukaryota</taxon>
        <taxon>Metazoa</taxon>
        <taxon>Ecdysozoa</taxon>
        <taxon>Nematoda</taxon>
        <taxon>Enoplea</taxon>
        <taxon>Dorylaimia</taxon>
        <taxon>Trichinellida</taxon>
        <taxon>Trichinellidae</taxon>
        <taxon>Trichinella</taxon>
    </lineage>
</organism>
<feature type="binding site" evidence="11">
    <location>
        <begin position="243"/>
        <end position="244"/>
    </location>
    <ligand>
        <name>ATP</name>
        <dbReference type="ChEBI" id="CHEBI:30616"/>
    </ligand>
</feature>
<name>A0A0V0YK39_TRIPS</name>
<keyword evidence="4 11" id="KW-0547">Nucleotide-binding</keyword>
<dbReference type="PANTHER" id="PTHR24350">
    <property type="entry name" value="SERINE/THREONINE-PROTEIN KINASE IAL-RELATED"/>
    <property type="match status" value="1"/>
</dbReference>
<evidence type="ECO:0000256" key="12">
    <source>
        <dbReference type="PIRSR" id="PIRSR630616-3"/>
    </source>
</evidence>
<evidence type="ECO:0000256" key="2">
    <source>
        <dbReference type="ARBA" id="ARBA00022527"/>
    </source>
</evidence>
<dbReference type="EC" id="2.7.11.1" evidence="15"/>
<dbReference type="InterPro" id="IPR011009">
    <property type="entry name" value="Kinase-like_dom_sf"/>
</dbReference>
<protein>
    <recommendedName>
        <fullName evidence="15">Aurora kinase</fullName>
        <ecNumber evidence="15">2.7.11.1</ecNumber>
    </recommendedName>
</protein>
<dbReference type="InterPro" id="IPR017441">
    <property type="entry name" value="Protein_kinase_ATP_BS"/>
</dbReference>
<comment type="catalytic activity">
    <reaction evidence="9 15">
        <text>L-seryl-[protein] + ATP = O-phospho-L-seryl-[protein] + ADP + H(+)</text>
        <dbReference type="Rhea" id="RHEA:17989"/>
        <dbReference type="Rhea" id="RHEA-COMP:9863"/>
        <dbReference type="Rhea" id="RHEA-COMP:11604"/>
        <dbReference type="ChEBI" id="CHEBI:15378"/>
        <dbReference type="ChEBI" id="CHEBI:29999"/>
        <dbReference type="ChEBI" id="CHEBI:30616"/>
        <dbReference type="ChEBI" id="CHEBI:83421"/>
        <dbReference type="ChEBI" id="CHEBI:456216"/>
        <dbReference type="EC" id="2.7.11.1"/>
    </reaction>
</comment>
<feature type="active site" description="Proton acceptor" evidence="10">
    <location>
        <position position="239"/>
    </location>
</feature>
<gene>
    <name evidence="18" type="primary">aurka-a</name>
    <name evidence="18" type="ORF">T4E_6363</name>
</gene>
<dbReference type="AlphaFoldDB" id="A0A0V0YK39"/>
<keyword evidence="3 15" id="KW-0808">Transferase</keyword>
<evidence type="ECO:0000313" key="18">
    <source>
        <dbReference type="EMBL" id="KRY00544.1"/>
    </source>
</evidence>
<evidence type="ECO:0000256" key="5">
    <source>
        <dbReference type="ARBA" id="ARBA00022777"/>
    </source>
</evidence>
<comment type="caution">
    <text evidence="18">The sequence shown here is derived from an EMBL/GenBank/DDBJ whole genome shotgun (WGS) entry which is preliminary data.</text>
</comment>
<dbReference type="GO" id="GO:0030261">
    <property type="term" value="P:chromosome condensation"/>
    <property type="evidence" value="ECO:0007669"/>
    <property type="project" value="UniProtKB-ARBA"/>
</dbReference>
<dbReference type="GO" id="GO:0051321">
    <property type="term" value="P:meiotic cell cycle"/>
    <property type="evidence" value="ECO:0007669"/>
    <property type="project" value="UniProtKB-KW"/>
</dbReference>
<feature type="domain" description="Protein kinase" evidence="17">
    <location>
        <begin position="116"/>
        <end position="366"/>
    </location>
</feature>
<dbReference type="FunFam" id="3.30.200.20:FF:000042">
    <property type="entry name" value="Aurora kinase A"/>
    <property type="match status" value="1"/>
</dbReference>
<evidence type="ECO:0000256" key="6">
    <source>
        <dbReference type="ARBA" id="ARBA00022840"/>
    </source>
</evidence>
<dbReference type="SUPFAM" id="SSF56112">
    <property type="entry name" value="Protein kinase-like (PK-like)"/>
    <property type="match status" value="1"/>
</dbReference>
<dbReference type="GO" id="GO:0000070">
    <property type="term" value="P:mitotic sister chromatid segregation"/>
    <property type="evidence" value="ECO:0007669"/>
    <property type="project" value="UniProtKB-ARBA"/>
</dbReference>
<dbReference type="Pfam" id="PF00069">
    <property type="entry name" value="Pkinase"/>
    <property type="match status" value="1"/>
</dbReference>
<dbReference type="GO" id="GO:0004674">
    <property type="term" value="F:protein serine/threonine kinase activity"/>
    <property type="evidence" value="ECO:0007669"/>
    <property type="project" value="UniProtKB-KW"/>
</dbReference>
<feature type="binding site" evidence="11">
    <location>
        <begin position="194"/>
        <end position="196"/>
    </location>
    <ligand>
        <name>ATP</name>
        <dbReference type="ChEBI" id="CHEBI:30616"/>
    </ligand>
</feature>
<dbReference type="GO" id="GO:0030496">
    <property type="term" value="C:midbody"/>
    <property type="evidence" value="ECO:0007669"/>
    <property type="project" value="UniProtKB-SubCell"/>
</dbReference>
<dbReference type="PROSITE" id="PS50011">
    <property type="entry name" value="PROTEIN_KINASE_DOM"/>
    <property type="match status" value="1"/>
</dbReference>
<evidence type="ECO:0000256" key="15">
    <source>
        <dbReference type="RuleBase" id="RU367134"/>
    </source>
</evidence>
<comment type="catalytic activity">
    <reaction evidence="8 15">
        <text>L-threonyl-[protein] + ATP = O-phospho-L-threonyl-[protein] + ADP + H(+)</text>
        <dbReference type="Rhea" id="RHEA:46608"/>
        <dbReference type="Rhea" id="RHEA-COMP:11060"/>
        <dbReference type="Rhea" id="RHEA-COMP:11605"/>
        <dbReference type="ChEBI" id="CHEBI:15378"/>
        <dbReference type="ChEBI" id="CHEBI:30013"/>
        <dbReference type="ChEBI" id="CHEBI:30616"/>
        <dbReference type="ChEBI" id="CHEBI:61977"/>
        <dbReference type="ChEBI" id="CHEBI:456216"/>
        <dbReference type="EC" id="2.7.11.1"/>
    </reaction>
</comment>
<dbReference type="CDD" id="cd14007">
    <property type="entry name" value="STKc_Aurora"/>
    <property type="match status" value="1"/>
</dbReference>
<proteinExistence type="inferred from homology"/>
<evidence type="ECO:0000256" key="9">
    <source>
        <dbReference type="ARBA" id="ARBA00048679"/>
    </source>
</evidence>
<dbReference type="Gene3D" id="1.10.510.10">
    <property type="entry name" value="Transferase(Phosphotransferase) domain 1"/>
    <property type="match status" value="1"/>
</dbReference>
<dbReference type="PROSITE" id="PS00108">
    <property type="entry name" value="PROTEIN_KINASE_ST"/>
    <property type="match status" value="1"/>
</dbReference>
<dbReference type="GO" id="GO:0032506">
    <property type="term" value="P:cytokinetic process"/>
    <property type="evidence" value="ECO:0007669"/>
    <property type="project" value="UniProtKB-ARBA"/>
</dbReference>
<keyword evidence="2 14" id="KW-0723">Serine/threonine-protein kinase</keyword>
<accession>A0A0V0YK39</accession>
<sequence length="372" mass="43245">LHSLCLKCFNRFLKIKLYLVNCTLEIIVINAFHRIELAILEIIFKWTLHQMLLRKMAYKTMNRLKRHSKEDEAVPNESNSTEHAQQLKVENKEATSAPKTSKEKEKTRKMWTLDDFEIGRALGKGKFGHVYLAREKQHKFVVALKVLFKTQLVNAGCEHQLRREIEIQAHLKHPNILRLYGYFYDSSRIYLILEYAGKGELYAELQRCGHFSEKQSAQYLHQLIGALTYLHSKKVIHRDIKPENILIGTNGQLKIADFGWSVHSPSSRRGTVCGTLDYLPPEMISGQPHGDAVDLWSLGVLLFEFLNGKPPFYSESQHATFRRIRQCQYEMPEHFSEGAKDVIRRLLQPTPSKRMPLKELSVHPWILENKDN</sequence>
<dbReference type="InterPro" id="IPR030616">
    <property type="entry name" value="Aur-like"/>
</dbReference>
<evidence type="ECO:0000256" key="1">
    <source>
        <dbReference type="ARBA" id="ARBA00004214"/>
    </source>
</evidence>
<evidence type="ECO:0000259" key="17">
    <source>
        <dbReference type="PROSITE" id="PS50011"/>
    </source>
</evidence>
<dbReference type="InterPro" id="IPR000719">
    <property type="entry name" value="Prot_kinase_dom"/>
</dbReference>
<comment type="subcellular location">
    <subcellularLocation>
        <location evidence="1">Midbody</location>
    </subcellularLocation>
</comment>
<reference evidence="18 19" key="1">
    <citation type="submission" date="2015-01" db="EMBL/GenBank/DDBJ databases">
        <title>Evolution of Trichinella species and genotypes.</title>
        <authorList>
            <person name="Korhonen P.K."/>
            <person name="Edoardo P."/>
            <person name="Giuseppe L.R."/>
            <person name="Gasser R.B."/>
        </authorList>
    </citation>
    <scope>NUCLEOTIDE SEQUENCE [LARGE SCALE GENOMIC DNA]</scope>
    <source>
        <strain evidence="18">ISS141</strain>
    </source>
</reference>
<comment type="similarity">
    <text evidence="15">Belongs to the protein kinase superfamily. Ser/Thr protein kinase family. Aurora subfamily.</text>
</comment>
<dbReference type="GO" id="GO:0005524">
    <property type="term" value="F:ATP binding"/>
    <property type="evidence" value="ECO:0007669"/>
    <property type="project" value="UniProtKB-UniRule"/>
</dbReference>
<feature type="cross-link" description="Glycyl lysine isopeptide (Lys-Gly) (interchain with G-Cter in SUMO2)" evidence="12">
    <location>
        <position position="241"/>
    </location>
</feature>
<evidence type="ECO:0000256" key="10">
    <source>
        <dbReference type="PIRSR" id="PIRSR630616-1"/>
    </source>
</evidence>
<dbReference type="GO" id="GO:0006325">
    <property type="term" value="P:chromatin organization"/>
    <property type="evidence" value="ECO:0007669"/>
    <property type="project" value="UniProtKB-ARBA"/>
</dbReference>
<evidence type="ECO:0000256" key="8">
    <source>
        <dbReference type="ARBA" id="ARBA00047899"/>
    </source>
</evidence>
<evidence type="ECO:0000256" key="7">
    <source>
        <dbReference type="ARBA" id="ARBA00023254"/>
    </source>
</evidence>
<dbReference type="PROSITE" id="PS00107">
    <property type="entry name" value="PROTEIN_KINASE_ATP"/>
    <property type="match status" value="1"/>
</dbReference>
<feature type="non-terminal residue" evidence="18">
    <location>
        <position position="1"/>
    </location>
</feature>
<feature type="binding site" evidence="11 13">
    <location>
        <position position="145"/>
    </location>
    <ligand>
        <name>ATP</name>
        <dbReference type="ChEBI" id="CHEBI:30616"/>
    </ligand>
</feature>
<dbReference type="EMBL" id="JYDU01000008">
    <property type="protein sequence ID" value="KRY00544.1"/>
    <property type="molecule type" value="Genomic_DNA"/>
</dbReference>
<dbReference type="FunFam" id="1.10.510.10:FF:000235">
    <property type="entry name" value="Serine/threonine-protein kinase ark1"/>
    <property type="match status" value="1"/>
</dbReference>
<feature type="binding site" evidence="11">
    <location>
        <position position="126"/>
    </location>
    <ligand>
        <name>ATP</name>
        <dbReference type="ChEBI" id="CHEBI:30616"/>
    </ligand>
</feature>
<dbReference type="InterPro" id="IPR008271">
    <property type="entry name" value="Ser/Thr_kinase_AS"/>
</dbReference>
<evidence type="ECO:0000256" key="11">
    <source>
        <dbReference type="PIRSR" id="PIRSR630616-2"/>
    </source>
</evidence>
<evidence type="ECO:0000256" key="13">
    <source>
        <dbReference type="PROSITE-ProRule" id="PRU10141"/>
    </source>
</evidence>
<evidence type="ECO:0000256" key="16">
    <source>
        <dbReference type="SAM" id="MobiDB-lite"/>
    </source>
</evidence>
<evidence type="ECO:0000313" key="19">
    <source>
        <dbReference type="Proteomes" id="UP000054815"/>
    </source>
</evidence>
<feature type="binding site" evidence="11">
    <location>
        <position position="257"/>
    </location>
    <ligand>
        <name>ATP</name>
        <dbReference type="ChEBI" id="CHEBI:30616"/>
    </ligand>
</feature>
<dbReference type="Proteomes" id="UP000054815">
    <property type="component" value="Unassembled WGS sequence"/>
</dbReference>
<dbReference type="SMART" id="SM00220">
    <property type="entry name" value="S_TKc"/>
    <property type="match status" value="1"/>
</dbReference>
<keyword evidence="5 15" id="KW-0418">Kinase</keyword>
<dbReference type="Gene3D" id="3.30.200.20">
    <property type="entry name" value="Phosphorylase Kinase, domain 1"/>
    <property type="match status" value="1"/>
</dbReference>
<evidence type="ECO:0000256" key="14">
    <source>
        <dbReference type="RuleBase" id="RU000304"/>
    </source>
</evidence>
<keyword evidence="7" id="KW-0469">Meiosis</keyword>